<sequence length="266" mass="27408">MSIFTLSHGLLWPTLHTLSAQGWLIVIGALLLGGLVKGVVSIGVPLVAIPLLTGLLTVKQVVLLLSMPIILGNIPQALEGGKTWPALKSIGFLVIGAVVGIALGVKILFMIPAHLAVGLAGCILLVAAITLLAAPKFTLPKKYAASMGLLAGFISGLMEGVSAIPGPLLATYLIATGATGKRFTKEIALVLVISVAVLIAMFGQSRHANETDLLISALAAVPVIAGIVAGRPLRDALPPKLFRALVLLFIIVAAVQMLRRSGLLGI</sequence>
<evidence type="ECO:0000313" key="10">
    <source>
        <dbReference type="Proteomes" id="UP000032668"/>
    </source>
</evidence>
<evidence type="ECO:0000256" key="8">
    <source>
        <dbReference type="RuleBase" id="RU363041"/>
    </source>
</evidence>
<proteinExistence type="inferred from homology"/>
<evidence type="ECO:0000256" key="2">
    <source>
        <dbReference type="ARBA" id="ARBA00009142"/>
    </source>
</evidence>
<evidence type="ECO:0000256" key="1">
    <source>
        <dbReference type="ARBA" id="ARBA00004651"/>
    </source>
</evidence>
<comment type="similarity">
    <text evidence="2 8">Belongs to the 4-toluene sulfonate uptake permease (TSUP) (TC 2.A.102) family.</text>
</comment>
<name>A0A0D6PIT8_9PROT</name>
<dbReference type="AlphaFoldDB" id="A0A0D6PIT8"/>
<keyword evidence="4 8" id="KW-1003">Cell membrane</keyword>
<dbReference type="STRING" id="1120923.SAMN02746095_00670"/>
<keyword evidence="3" id="KW-0813">Transport</keyword>
<comment type="subcellular location">
    <subcellularLocation>
        <location evidence="1 8">Cell membrane</location>
        <topology evidence="1 8">Multi-pass membrane protein</topology>
    </subcellularLocation>
</comment>
<dbReference type="RefSeq" id="WP_048879123.1">
    <property type="nucleotide sequence ID" value="NZ_BANC01000054.1"/>
</dbReference>
<feature type="transmembrane region" description="Helical" evidence="8">
    <location>
        <begin position="20"/>
        <end position="40"/>
    </location>
</feature>
<reference evidence="9 10" key="1">
    <citation type="submission" date="2012-11" db="EMBL/GenBank/DDBJ databases">
        <title>Whole genome sequence of Acidocella aminolytica 101 = DSM 11237.</title>
        <authorList>
            <person name="Azuma Y."/>
            <person name="Higashiura N."/>
            <person name="Hirakawa H."/>
            <person name="Matsushita K."/>
        </authorList>
    </citation>
    <scope>NUCLEOTIDE SEQUENCE [LARGE SCALE GENOMIC DNA]</scope>
    <source>
        <strain evidence="10">101 / DSM 11237</strain>
    </source>
</reference>
<feature type="transmembrane region" description="Helical" evidence="8">
    <location>
        <begin position="147"/>
        <end position="175"/>
    </location>
</feature>
<dbReference type="PANTHER" id="PTHR30269">
    <property type="entry name" value="TRANSMEMBRANE PROTEIN YFCA"/>
    <property type="match status" value="1"/>
</dbReference>
<organism evidence="9 10">
    <name type="scientific">Acidocella aminolytica 101 = DSM 11237</name>
    <dbReference type="NCBI Taxonomy" id="1120923"/>
    <lineage>
        <taxon>Bacteria</taxon>
        <taxon>Pseudomonadati</taxon>
        <taxon>Pseudomonadota</taxon>
        <taxon>Alphaproteobacteria</taxon>
        <taxon>Acetobacterales</taxon>
        <taxon>Acidocellaceae</taxon>
        <taxon>Acidocella</taxon>
    </lineage>
</organism>
<dbReference type="EMBL" id="BANC01000054">
    <property type="protein sequence ID" value="GAN80734.1"/>
    <property type="molecule type" value="Genomic_DNA"/>
</dbReference>
<keyword evidence="5 8" id="KW-0812">Transmembrane</keyword>
<accession>A0A0D6PIT8</accession>
<protein>
    <recommendedName>
        <fullName evidence="8">Probable membrane transporter protein</fullName>
    </recommendedName>
</protein>
<gene>
    <name evidence="9" type="ORF">Aam_055_114</name>
</gene>
<feature type="transmembrane region" description="Helical" evidence="8">
    <location>
        <begin position="211"/>
        <end position="229"/>
    </location>
</feature>
<comment type="caution">
    <text evidence="9">The sequence shown here is derived from an EMBL/GenBank/DDBJ whole genome shotgun (WGS) entry which is preliminary data.</text>
</comment>
<evidence type="ECO:0000256" key="4">
    <source>
        <dbReference type="ARBA" id="ARBA00022475"/>
    </source>
</evidence>
<evidence type="ECO:0000256" key="7">
    <source>
        <dbReference type="ARBA" id="ARBA00023136"/>
    </source>
</evidence>
<keyword evidence="7 8" id="KW-0472">Membrane</keyword>
<feature type="transmembrane region" description="Helical" evidence="8">
    <location>
        <begin position="241"/>
        <end position="258"/>
    </location>
</feature>
<feature type="transmembrane region" description="Helical" evidence="8">
    <location>
        <begin position="90"/>
        <end position="109"/>
    </location>
</feature>
<feature type="transmembrane region" description="Helical" evidence="8">
    <location>
        <begin position="116"/>
        <end position="135"/>
    </location>
</feature>
<feature type="transmembrane region" description="Helical" evidence="8">
    <location>
        <begin position="47"/>
        <end position="70"/>
    </location>
</feature>
<evidence type="ECO:0000256" key="5">
    <source>
        <dbReference type="ARBA" id="ARBA00022692"/>
    </source>
</evidence>
<dbReference type="PANTHER" id="PTHR30269:SF32">
    <property type="entry name" value="MEMBRANE TRANSPORTER PROTEIN-RELATED"/>
    <property type="match status" value="1"/>
</dbReference>
<dbReference type="InterPro" id="IPR052017">
    <property type="entry name" value="TSUP"/>
</dbReference>
<keyword evidence="6 8" id="KW-1133">Transmembrane helix</keyword>
<evidence type="ECO:0000313" key="9">
    <source>
        <dbReference type="EMBL" id="GAN80734.1"/>
    </source>
</evidence>
<feature type="transmembrane region" description="Helical" evidence="8">
    <location>
        <begin position="187"/>
        <end position="205"/>
    </location>
</feature>
<dbReference type="InterPro" id="IPR002781">
    <property type="entry name" value="TM_pro_TauE-like"/>
</dbReference>
<dbReference type="GO" id="GO:0005886">
    <property type="term" value="C:plasma membrane"/>
    <property type="evidence" value="ECO:0007669"/>
    <property type="project" value="UniProtKB-SubCell"/>
</dbReference>
<dbReference type="Proteomes" id="UP000032668">
    <property type="component" value="Unassembled WGS sequence"/>
</dbReference>
<evidence type="ECO:0000256" key="6">
    <source>
        <dbReference type="ARBA" id="ARBA00022989"/>
    </source>
</evidence>
<dbReference type="Pfam" id="PF01925">
    <property type="entry name" value="TauE"/>
    <property type="match status" value="1"/>
</dbReference>
<keyword evidence="10" id="KW-1185">Reference proteome</keyword>
<evidence type="ECO:0000256" key="3">
    <source>
        <dbReference type="ARBA" id="ARBA00022448"/>
    </source>
</evidence>
<dbReference type="OrthoDB" id="9800873at2"/>